<proteinExistence type="inferred from homology"/>
<keyword evidence="4" id="KW-0560">Oxidoreductase</keyword>
<evidence type="ECO:0008006" key="8">
    <source>
        <dbReference type="Google" id="ProtNLM"/>
    </source>
</evidence>
<dbReference type="Gene3D" id="3.40.718.10">
    <property type="entry name" value="Isopropylmalate Dehydrogenase"/>
    <property type="match status" value="1"/>
</dbReference>
<dbReference type="EMBL" id="AP021906">
    <property type="protein sequence ID" value="BBP92206.1"/>
    <property type="molecule type" value="Genomic_DNA"/>
</dbReference>
<dbReference type="InterPro" id="IPR005255">
    <property type="entry name" value="PdxA_fam"/>
</dbReference>
<reference evidence="6 7" key="1">
    <citation type="submission" date="2019-12" db="EMBL/GenBank/DDBJ databases">
        <title>Full genome sequence of a Bacillus safensis strain isolated from commercially available natto in Indonesia.</title>
        <authorList>
            <person name="Yoshida M."/>
            <person name="Uomi M."/>
            <person name="Waturangi D."/>
            <person name="Ekaputri J.J."/>
            <person name="Setiamarga D.H.E."/>
        </authorList>
    </citation>
    <scope>NUCLEOTIDE SEQUENCE [LARGE SCALE GENOMIC DNA]</scope>
    <source>
        <strain evidence="6 7">IDN1</strain>
    </source>
</reference>
<accession>A0A5S9MKQ3</accession>
<evidence type="ECO:0000313" key="7">
    <source>
        <dbReference type="Proteomes" id="UP000464658"/>
    </source>
</evidence>
<dbReference type="GO" id="GO:0051287">
    <property type="term" value="F:NAD binding"/>
    <property type="evidence" value="ECO:0007669"/>
    <property type="project" value="InterPro"/>
</dbReference>
<evidence type="ECO:0000256" key="1">
    <source>
        <dbReference type="ARBA" id="ARBA00001968"/>
    </source>
</evidence>
<evidence type="ECO:0000256" key="4">
    <source>
        <dbReference type="ARBA" id="ARBA00023002"/>
    </source>
</evidence>
<dbReference type="GO" id="GO:0046872">
    <property type="term" value="F:metal ion binding"/>
    <property type="evidence" value="ECO:0007669"/>
    <property type="project" value="UniProtKB-KW"/>
</dbReference>
<comment type="similarity">
    <text evidence="2">Belongs to the PdxA family. PdxA2 subfamily.</text>
</comment>
<dbReference type="SUPFAM" id="SSF53659">
    <property type="entry name" value="Isocitrate/Isopropylmalate dehydrogenase-like"/>
    <property type="match status" value="1"/>
</dbReference>
<evidence type="ECO:0000256" key="5">
    <source>
        <dbReference type="ARBA" id="ARBA00023027"/>
    </source>
</evidence>
<protein>
    <recommendedName>
        <fullName evidence="8">4-hydroxythreonine-4-phosphate dehydrogenase</fullName>
    </recommendedName>
</protein>
<keyword evidence="3" id="KW-0479">Metal-binding</keyword>
<dbReference type="AlphaFoldDB" id="A0A5S9MKQ3"/>
<dbReference type="Proteomes" id="UP000464658">
    <property type="component" value="Chromosome"/>
</dbReference>
<gene>
    <name evidence="6" type="ORF">BsIDN1_58240</name>
</gene>
<evidence type="ECO:0000256" key="2">
    <source>
        <dbReference type="ARBA" id="ARBA00009464"/>
    </source>
</evidence>
<dbReference type="PANTHER" id="PTHR30004">
    <property type="entry name" value="4-HYDROXYTHREONINE-4-PHOSPHATE DEHYDROGENASE"/>
    <property type="match status" value="1"/>
</dbReference>
<keyword evidence="5" id="KW-0520">NAD</keyword>
<evidence type="ECO:0000256" key="3">
    <source>
        <dbReference type="ARBA" id="ARBA00022723"/>
    </source>
</evidence>
<dbReference type="PANTHER" id="PTHR30004:SF6">
    <property type="entry name" value="D-THREONATE 4-PHOSPHATE DEHYDROGENASE"/>
    <property type="match status" value="1"/>
</dbReference>
<sequence>MSKPIIAVTMGDAAGVGPEIILKAFQQTRLHEEAVLFVIGDTSILNRAKDFVNTDVEIVSIIEPEEAEQVKAGAVPA</sequence>
<organism evidence="6 7">
    <name type="scientific">Bacillus safensis</name>
    <dbReference type="NCBI Taxonomy" id="561879"/>
    <lineage>
        <taxon>Bacteria</taxon>
        <taxon>Bacillati</taxon>
        <taxon>Bacillota</taxon>
        <taxon>Bacilli</taxon>
        <taxon>Bacillales</taxon>
        <taxon>Bacillaceae</taxon>
        <taxon>Bacillus</taxon>
    </lineage>
</organism>
<comment type="cofactor">
    <cofactor evidence="1">
        <name>a divalent metal cation</name>
        <dbReference type="ChEBI" id="CHEBI:60240"/>
    </cofactor>
</comment>
<evidence type="ECO:0000313" key="6">
    <source>
        <dbReference type="EMBL" id="BBP92206.1"/>
    </source>
</evidence>
<dbReference type="GO" id="GO:0016491">
    <property type="term" value="F:oxidoreductase activity"/>
    <property type="evidence" value="ECO:0007669"/>
    <property type="project" value="UniProtKB-KW"/>
</dbReference>
<name>A0A5S9MKQ3_BACIA</name>